<name>A0ABM9IKQ6_RALPI</name>
<keyword evidence="2" id="KW-1185">Reference proteome</keyword>
<sequence length="56" mass="6062">MVGMASAVTADSFDHPFAAVEDGRFGYRRVVAGQSWKLGDDTDVLVAAEQKRYDGP</sequence>
<evidence type="ECO:0000313" key="2">
    <source>
        <dbReference type="Proteomes" id="UP001189303"/>
    </source>
</evidence>
<evidence type="ECO:0000313" key="1">
    <source>
        <dbReference type="EMBL" id="CAJ0723050.1"/>
    </source>
</evidence>
<organism evidence="1 2">
    <name type="scientific">Ralstonia pickettii</name>
    <name type="common">Burkholderia pickettii</name>
    <dbReference type="NCBI Taxonomy" id="329"/>
    <lineage>
        <taxon>Bacteria</taxon>
        <taxon>Pseudomonadati</taxon>
        <taxon>Pseudomonadota</taxon>
        <taxon>Betaproteobacteria</taxon>
        <taxon>Burkholderiales</taxon>
        <taxon>Burkholderiaceae</taxon>
        <taxon>Ralstonia</taxon>
    </lineage>
</organism>
<dbReference type="EMBL" id="CATWFT010000003">
    <property type="protein sequence ID" value="CAJ0723050.1"/>
    <property type="molecule type" value="Genomic_DNA"/>
</dbReference>
<accession>A0ABM9IKQ6</accession>
<proteinExistence type="predicted"/>
<protein>
    <submittedName>
        <fullName evidence="1">Uncharacterized protein</fullName>
    </submittedName>
</protein>
<dbReference type="GeneID" id="61530181"/>
<reference evidence="1 2" key="1">
    <citation type="submission" date="2023-07" db="EMBL/GenBank/DDBJ databases">
        <authorList>
            <person name="Peeters C."/>
        </authorList>
    </citation>
    <scope>NUCLEOTIDE SEQUENCE [LARGE SCALE GENOMIC DNA]</scope>
    <source>
        <strain evidence="1 2">R-38712</strain>
    </source>
</reference>
<comment type="caution">
    <text evidence="1">The sequence shown here is derived from an EMBL/GenBank/DDBJ whole genome shotgun (WGS) entry which is preliminary data.</text>
</comment>
<gene>
    <name evidence="1" type="ORF">R38712_01594</name>
</gene>
<dbReference type="Proteomes" id="UP001189303">
    <property type="component" value="Unassembled WGS sequence"/>
</dbReference>
<dbReference type="RefSeq" id="WP_021195331.1">
    <property type="nucleotide sequence ID" value="NZ_JAHFZH010000005.1"/>
</dbReference>